<keyword evidence="3" id="KW-1015">Disulfide bond</keyword>
<dbReference type="GO" id="GO:0008843">
    <property type="term" value="F:endochitinase activity"/>
    <property type="evidence" value="ECO:0007669"/>
    <property type="project" value="UniProtKB-EC"/>
</dbReference>
<dbReference type="SUPFAM" id="SSF54556">
    <property type="entry name" value="Chitinase insertion domain"/>
    <property type="match status" value="1"/>
</dbReference>
<dbReference type="CDD" id="cd02872">
    <property type="entry name" value="GH18_chitolectin_chitotriosidase"/>
    <property type="match status" value="1"/>
</dbReference>
<dbReference type="Gene3D" id="3.10.50.10">
    <property type="match status" value="1"/>
</dbReference>
<keyword evidence="8" id="KW-1133">Transmembrane helix</keyword>
<dbReference type="GO" id="GO:0006032">
    <property type="term" value="P:chitin catabolic process"/>
    <property type="evidence" value="ECO:0007669"/>
    <property type="project" value="TreeGrafter"/>
</dbReference>
<keyword evidence="12" id="KW-1185">Reference proteome</keyword>
<dbReference type="GO" id="GO:0005576">
    <property type="term" value="C:extracellular region"/>
    <property type="evidence" value="ECO:0007669"/>
    <property type="project" value="TreeGrafter"/>
</dbReference>
<feature type="transmembrane region" description="Helical" evidence="8">
    <location>
        <begin position="434"/>
        <end position="455"/>
    </location>
</feature>
<feature type="chain" id="PRO_5035751164" evidence="9">
    <location>
        <begin position="20"/>
        <end position="510"/>
    </location>
</feature>
<keyword evidence="8" id="KW-0812">Transmembrane</keyword>
<keyword evidence="2 5" id="KW-0378">Hydrolase</keyword>
<dbReference type="SMART" id="SM00636">
    <property type="entry name" value="Glyco_18"/>
    <property type="match status" value="1"/>
</dbReference>
<gene>
    <name evidence="11" type="ORF">MEDL_59436</name>
</gene>
<feature type="compositionally biased region" description="Polar residues" evidence="7">
    <location>
        <begin position="406"/>
        <end position="415"/>
    </location>
</feature>
<dbReference type="GO" id="GO:0008061">
    <property type="term" value="F:chitin binding"/>
    <property type="evidence" value="ECO:0007669"/>
    <property type="project" value="InterPro"/>
</dbReference>
<dbReference type="PROSITE" id="PS51910">
    <property type="entry name" value="GH18_2"/>
    <property type="match status" value="1"/>
</dbReference>
<evidence type="ECO:0000256" key="5">
    <source>
        <dbReference type="RuleBase" id="RU000489"/>
    </source>
</evidence>
<dbReference type="Pfam" id="PF00704">
    <property type="entry name" value="Glyco_hydro_18"/>
    <property type="match status" value="1"/>
</dbReference>
<evidence type="ECO:0000313" key="11">
    <source>
        <dbReference type="EMBL" id="CAG2247545.1"/>
    </source>
</evidence>
<comment type="caution">
    <text evidence="11">The sequence shown here is derived from an EMBL/GenBank/DDBJ whole genome shotgun (WGS) entry which is preliminary data.</text>
</comment>
<evidence type="ECO:0000256" key="1">
    <source>
        <dbReference type="ARBA" id="ARBA00022729"/>
    </source>
</evidence>
<protein>
    <submittedName>
        <fullName evidence="11">E3.2.1.14</fullName>
        <ecNumber evidence="11">3.2.1.14</ecNumber>
    </submittedName>
</protein>
<dbReference type="PROSITE" id="PS01095">
    <property type="entry name" value="GH18_1"/>
    <property type="match status" value="1"/>
</dbReference>
<evidence type="ECO:0000256" key="9">
    <source>
        <dbReference type="SAM" id="SignalP"/>
    </source>
</evidence>
<sequence length="510" mass="56919">MTRNILVVLLLLLVNDVKSGSYKRVCYFTNWAQYRDGIGKYMASDVDPDLCTHVVYAFAKVTGNSIEPYEWNDINEWAKGQYEMIRDVRIKNPALKILLAIGGWNHGSAPFTKVVANQPNIDAFATNSLTFLRANGFDGLDLDWEYPANRGSPPEDKKRFSQLVKTLRTKYNNEVLTSGRSRLLLTAAVAAGQSTIESAYEINIIAQHLDFINLMAYDLFSNYNTVTQHNSPLYKSMAPNEAFNVDFAIKMWLNGGTPKQKLILGMAFYGRSYRLRNTAETGLNAPTKGQGTAGRYTKENGFLSYYEICSNIRNKSWTEGWLDDQKVPYAYKGDQWVGYDNAKSIEIKAKYVIDNGLGGGMTWALDLDDFHGLCGQGKNPLMMTMKNVFNGAPIPTFGPTNAPGPRQTNAPDKGSISTGLHGDCPYSDGLAAKIILGLLMAISLIINIILVLYILRLKGYEINPLYIIRGDKSSEKKKSDFSSIPPPSVQTVNMHIDDAGFKKRFWTSLF</sequence>
<evidence type="ECO:0000256" key="6">
    <source>
        <dbReference type="RuleBase" id="RU004453"/>
    </source>
</evidence>
<organism evidence="11 12">
    <name type="scientific">Mytilus edulis</name>
    <name type="common">Blue mussel</name>
    <dbReference type="NCBI Taxonomy" id="6550"/>
    <lineage>
        <taxon>Eukaryota</taxon>
        <taxon>Metazoa</taxon>
        <taxon>Spiralia</taxon>
        <taxon>Lophotrochozoa</taxon>
        <taxon>Mollusca</taxon>
        <taxon>Bivalvia</taxon>
        <taxon>Autobranchia</taxon>
        <taxon>Pteriomorphia</taxon>
        <taxon>Mytilida</taxon>
        <taxon>Mytiloidea</taxon>
        <taxon>Mytilidae</taxon>
        <taxon>Mytilinae</taxon>
        <taxon>Mytilus</taxon>
    </lineage>
</organism>
<proteinExistence type="inferred from homology"/>
<keyword evidence="1 9" id="KW-0732">Signal</keyword>
<dbReference type="FunFam" id="3.20.20.80:FF:000007">
    <property type="entry name" value="Acidic mammalian chitinase"/>
    <property type="match status" value="1"/>
</dbReference>
<dbReference type="InterPro" id="IPR017853">
    <property type="entry name" value="GH"/>
</dbReference>
<feature type="signal peptide" evidence="9">
    <location>
        <begin position="1"/>
        <end position="19"/>
    </location>
</feature>
<dbReference type="GO" id="GO:0005975">
    <property type="term" value="P:carbohydrate metabolic process"/>
    <property type="evidence" value="ECO:0007669"/>
    <property type="project" value="InterPro"/>
</dbReference>
<dbReference type="InterPro" id="IPR001223">
    <property type="entry name" value="Glyco_hydro18_cat"/>
</dbReference>
<evidence type="ECO:0000256" key="8">
    <source>
        <dbReference type="SAM" id="Phobius"/>
    </source>
</evidence>
<dbReference type="EMBL" id="CAJPWZ010002908">
    <property type="protein sequence ID" value="CAG2247545.1"/>
    <property type="molecule type" value="Genomic_DNA"/>
</dbReference>
<dbReference type="Proteomes" id="UP000683360">
    <property type="component" value="Unassembled WGS sequence"/>
</dbReference>
<dbReference type="InterPro" id="IPR050314">
    <property type="entry name" value="Glycosyl_Hydrlase_18"/>
</dbReference>
<keyword evidence="4 5" id="KW-0326">Glycosidase</keyword>
<dbReference type="AlphaFoldDB" id="A0A8S3UZG2"/>
<dbReference type="PANTHER" id="PTHR11177:SF317">
    <property type="entry name" value="CHITINASE 12-RELATED"/>
    <property type="match status" value="1"/>
</dbReference>
<dbReference type="SUPFAM" id="SSF51445">
    <property type="entry name" value="(Trans)glycosidases"/>
    <property type="match status" value="1"/>
</dbReference>
<reference evidence="11" key="1">
    <citation type="submission" date="2021-03" db="EMBL/GenBank/DDBJ databases">
        <authorList>
            <person name="Bekaert M."/>
        </authorList>
    </citation>
    <scope>NUCLEOTIDE SEQUENCE</scope>
</reference>
<feature type="domain" description="GH18" evidence="10">
    <location>
        <begin position="22"/>
        <end position="392"/>
    </location>
</feature>
<dbReference type="FunFam" id="3.10.50.10:FF:000001">
    <property type="entry name" value="Chitinase 3-like 1"/>
    <property type="match status" value="1"/>
</dbReference>
<dbReference type="InterPro" id="IPR029070">
    <property type="entry name" value="Chitinase_insertion_sf"/>
</dbReference>
<dbReference type="Gene3D" id="3.20.20.80">
    <property type="entry name" value="Glycosidases"/>
    <property type="match status" value="1"/>
</dbReference>
<evidence type="ECO:0000256" key="3">
    <source>
        <dbReference type="ARBA" id="ARBA00023157"/>
    </source>
</evidence>
<feature type="region of interest" description="Disordered" evidence="7">
    <location>
        <begin position="396"/>
        <end position="415"/>
    </location>
</feature>
<comment type="similarity">
    <text evidence="6">Belongs to the glycosyl hydrolase 18 family.</text>
</comment>
<dbReference type="InterPro" id="IPR011583">
    <property type="entry name" value="Chitinase_II/V-like_cat"/>
</dbReference>
<evidence type="ECO:0000256" key="4">
    <source>
        <dbReference type="ARBA" id="ARBA00023295"/>
    </source>
</evidence>
<dbReference type="InterPro" id="IPR001579">
    <property type="entry name" value="Glyco_hydro_18_chit_AS"/>
</dbReference>
<name>A0A8S3UZG2_MYTED</name>
<evidence type="ECO:0000259" key="10">
    <source>
        <dbReference type="PROSITE" id="PS51910"/>
    </source>
</evidence>
<evidence type="ECO:0000256" key="7">
    <source>
        <dbReference type="SAM" id="MobiDB-lite"/>
    </source>
</evidence>
<dbReference type="PANTHER" id="PTHR11177">
    <property type="entry name" value="CHITINASE"/>
    <property type="match status" value="1"/>
</dbReference>
<evidence type="ECO:0000313" key="12">
    <source>
        <dbReference type="Proteomes" id="UP000683360"/>
    </source>
</evidence>
<dbReference type="OrthoDB" id="6094862at2759"/>
<accession>A0A8S3UZG2</accession>
<dbReference type="EC" id="3.2.1.14" evidence="11"/>
<keyword evidence="8" id="KW-0472">Membrane</keyword>
<evidence type="ECO:0000256" key="2">
    <source>
        <dbReference type="ARBA" id="ARBA00022801"/>
    </source>
</evidence>